<dbReference type="RefSeq" id="WP_073472069.1">
    <property type="nucleotide sequence ID" value="NZ_FQZU01000001.1"/>
</dbReference>
<dbReference type="Proteomes" id="UP000183994">
    <property type="component" value="Unassembled WGS sequence"/>
</dbReference>
<organism evidence="2 3">
    <name type="scientific">Desulfatibacillum alkenivorans DSM 16219</name>
    <dbReference type="NCBI Taxonomy" id="1121393"/>
    <lineage>
        <taxon>Bacteria</taxon>
        <taxon>Pseudomonadati</taxon>
        <taxon>Thermodesulfobacteriota</taxon>
        <taxon>Desulfobacteria</taxon>
        <taxon>Desulfobacterales</taxon>
        <taxon>Desulfatibacillaceae</taxon>
        <taxon>Desulfatibacillum</taxon>
    </lineage>
</organism>
<evidence type="ECO:0000313" key="3">
    <source>
        <dbReference type="Proteomes" id="UP000183994"/>
    </source>
</evidence>
<accession>A0A1M6CI39</accession>
<dbReference type="GO" id="GO:0016746">
    <property type="term" value="F:acyltransferase activity"/>
    <property type="evidence" value="ECO:0007669"/>
    <property type="project" value="UniProtKB-KW"/>
</dbReference>
<keyword evidence="2" id="KW-0808">Transferase</keyword>
<evidence type="ECO:0000313" key="2">
    <source>
        <dbReference type="EMBL" id="SHI60690.1"/>
    </source>
</evidence>
<name>A0A1M6CI39_9BACT</name>
<dbReference type="PANTHER" id="PTHR22753:SF14">
    <property type="entry name" value="MONOACYLGLYCEROL_DIACYLGLYCEROL O-ACYLTRANSFERASE"/>
    <property type="match status" value="1"/>
</dbReference>
<dbReference type="AlphaFoldDB" id="A0A1M6CI39"/>
<dbReference type="GO" id="GO:0016020">
    <property type="term" value="C:membrane"/>
    <property type="evidence" value="ECO:0007669"/>
    <property type="project" value="TreeGrafter"/>
</dbReference>
<evidence type="ECO:0000259" key="1">
    <source>
        <dbReference type="SMART" id="SM00563"/>
    </source>
</evidence>
<keyword evidence="2" id="KW-0012">Acyltransferase</keyword>
<sequence>MTSKGFEGKCQGVTAKGAQCKNKALEGHDYCALHIDQEEAASGPDLFAGNAETPSEQCIEAFKEAMEFIRRRRAGDYEIDAWGRDDELTQRLMFIGRFIYKYYWRVTVTGVENIPAEGRCLLVANHSGVLPYDGAMTVLAVQEEHPQPRLVRALVLSLVFKLPVTGPLLLRLGGVQASPENAERLLEQDELVLVFPEGIKGIGKPFSKRYQLARFGRGGFTRTALKTKSPIVPVSIVGAEEIHPKIGNIKPLASLIGIPYVPLTPTFPWLGPLGLIPLPTKWHIHFDAPIRLQDLDHRPSEEPLLVSKVSNQVRDTIQRSIYDILKKRRSVFFG</sequence>
<dbReference type="STRING" id="1121393.SAMN02745216_00248"/>
<gene>
    <name evidence="2" type="ORF">SAMN02745216_00248</name>
</gene>
<dbReference type="Pfam" id="PF01553">
    <property type="entry name" value="Acyltransferase"/>
    <property type="match status" value="1"/>
</dbReference>
<dbReference type="SUPFAM" id="SSF69593">
    <property type="entry name" value="Glycerol-3-phosphate (1)-acyltransferase"/>
    <property type="match status" value="1"/>
</dbReference>
<dbReference type="EMBL" id="FQZU01000001">
    <property type="protein sequence ID" value="SHI60690.1"/>
    <property type="molecule type" value="Genomic_DNA"/>
</dbReference>
<reference evidence="3" key="1">
    <citation type="submission" date="2016-11" db="EMBL/GenBank/DDBJ databases">
        <authorList>
            <person name="Varghese N."/>
            <person name="Submissions S."/>
        </authorList>
    </citation>
    <scope>NUCLEOTIDE SEQUENCE [LARGE SCALE GENOMIC DNA]</scope>
    <source>
        <strain evidence="3">DSM 16219</strain>
    </source>
</reference>
<feature type="domain" description="Phospholipid/glycerol acyltransferase" evidence="1">
    <location>
        <begin position="120"/>
        <end position="239"/>
    </location>
</feature>
<dbReference type="OrthoDB" id="5241618at2"/>
<dbReference type="PANTHER" id="PTHR22753">
    <property type="entry name" value="TRANSMEMBRANE PROTEIN 68"/>
    <property type="match status" value="1"/>
</dbReference>
<protein>
    <submittedName>
        <fullName evidence="2">1-acyl-sn-glycerol-3-phosphate acyltransferase</fullName>
    </submittedName>
</protein>
<dbReference type="SMART" id="SM00563">
    <property type="entry name" value="PlsC"/>
    <property type="match status" value="1"/>
</dbReference>
<dbReference type="InterPro" id="IPR002123">
    <property type="entry name" value="Plipid/glycerol_acylTrfase"/>
</dbReference>
<proteinExistence type="predicted"/>
<dbReference type="CDD" id="cd07987">
    <property type="entry name" value="LPLAT_MGAT-like"/>
    <property type="match status" value="1"/>
</dbReference>
<keyword evidence="3" id="KW-1185">Reference proteome</keyword>